<dbReference type="SUPFAM" id="SSF51905">
    <property type="entry name" value="FAD/NAD(P)-binding domain"/>
    <property type="match status" value="1"/>
</dbReference>
<gene>
    <name evidence="2" type="ORF">QO034_18605</name>
</gene>
<accession>A0ABT7FJ52</accession>
<reference evidence="2 3" key="1">
    <citation type="submission" date="2023-05" db="EMBL/GenBank/DDBJ databases">
        <title>Sedimentitalea sp. nov. JM2-8.</title>
        <authorList>
            <person name="Huang J."/>
        </authorList>
    </citation>
    <scope>NUCLEOTIDE SEQUENCE [LARGE SCALE GENOMIC DNA]</scope>
    <source>
        <strain evidence="2 3">JM2-8</strain>
    </source>
</reference>
<keyword evidence="3" id="KW-1185">Reference proteome</keyword>
<dbReference type="Proteomes" id="UP001227126">
    <property type="component" value="Unassembled WGS sequence"/>
</dbReference>
<dbReference type="Pfam" id="PF13450">
    <property type="entry name" value="NAD_binding_8"/>
    <property type="match status" value="1"/>
</dbReference>
<keyword evidence="1" id="KW-0560">Oxidoreductase</keyword>
<dbReference type="PRINTS" id="PR00368">
    <property type="entry name" value="FADPNR"/>
</dbReference>
<dbReference type="PANTHER" id="PTHR43539">
    <property type="entry name" value="FLAVIN-BINDING MONOOXYGENASE-LIKE PROTEIN (AFU_ORTHOLOGUE AFUA_4G09220)"/>
    <property type="match status" value="1"/>
</dbReference>
<proteinExistence type="predicted"/>
<comment type="caution">
    <text evidence="2">The sequence shown here is derived from an EMBL/GenBank/DDBJ whole genome shotgun (WGS) entry which is preliminary data.</text>
</comment>
<evidence type="ECO:0000256" key="1">
    <source>
        <dbReference type="ARBA" id="ARBA00023002"/>
    </source>
</evidence>
<dbReference type="Gene3D" id="3.50.50.60">
    <property type="entry name" value="FAD/NAD(P)-binding domain"/>
    <property type="match status" value="1"/>
</dbReference>
<dbReference type="PANTHER" id="PTHR43539:SF78">
    <property type="entry name" value="FLAVIN-CONTAINING MONOOXYGENASE"/>
    <property type="match status" value="1"/>
</dbReference>
<dbReference type="InterPro" id="IPR036188">
    <property type="entry name" value="FAD/NAD-bd_sf"/>
</dbReference>
<evidence type="ECO:0000313" key="3">
    <source>
        <dbReference type="Proteomes" id="UP001227126"/>
    </source>
</evidence>
<dbReference type="InterPro" id="IPR050982">
    <property type="entry name" value="Auxin_biosynth/cation_transpt"/>
</dbReference>
<protein>
    <submittedName>
        <fullName evidence="2">FAD-dependent oxidoreductase</fullName>
    </submittedName>
</protein>
<name>A0ABT7FJ52_9RHOB</name>
<evidence type="ECO:0000313" key="2">
    <source>
        <dbReference type="EMBL" id="MDK3075103.1"/>
    </source>
</evidence>
<dbReference type="EMBL" id="JASNJE010000030">
    <property type="protein sequence ID" value="MDK3075103.1"/>
    <property type="molecule type" value="Genomic_DNA"/>
</dbReference>
<sequence length="437" mass="46654">MRDLSSLPTAVIGAGPVGLAAAAQLLARGVEPLVFERGSMAGASVSNWAHVRLFSPWEYNVDAAARRLLDASGWTMPDPDHLPTGGELISDYLAPLARHPEIASRLRFGAEVTDIAREGHSRLSGEGRDAAPFTVVWRDGQGIRHRTRARAVIDASGTSTNPNPIGTDGLPVDGETGNADRIDYGIPDVLGTARPAHAGARTLVIGAGHSAINTVLDLMLLQDAEPATRIVWATRSGGIGRLIGGGLADMLPDRGRLGLRAAEAIRSGRLTFHSPFAMDRIDRQGQALRVSGRRDGQEIGLEVDRIVVATGFRPDHSMLRELRLSADPVVETTPALAPLIDPNLHSCGTVRPHGVVELRQPESDFYIVGMKSYGRAPTFLMATGYEQMRSVAAELVGDHAAARDVRLKLPETGVCKTAALPAHPVCCAMDREDGFSR</sequence>
<dbReference type="RefSeq" id="WP_284487033.1">
    <property type="nucleotide sequence ID" value="NZ_JASNJE010000030.1"/>
</dbReference>
<organism evidence="2 3">
    <name type="scientific">Sedimentitalea xiamensis</name>
    <dbReference type="NCBI Taxonomy" id="3050037"/>
    <lineage>
        <taxon>Bacteria</taxon>
        <taxon>Pseudomonadati</taxon>
        <taxon>Pseudomonadota</taxon>
        <taxon>Alphaproteobacteria</taxon>
        <taxon>Rhodobacterales</taxon>
        <taxon>Paracoccaceae</taxon>
        <taxon>Sedimentitalea</taxon>
    </lineage>
</organism>